<comment type="caution">
    <text evidence="8">The sequence shown here is derived from an EMBL/GenBank/DDBJ whole genome shotgun (WGS) entry which is preliminary data.</text>
</comment>
<dbReference type="FunFam" id="3.40.50.300:FF:000042">
    <property type="entry name" value="Maltose/maltodextrin ABC transporter, ATP-binding protein"/>
    <property type="match status" value="1"/>
</dbReference>
<accession>X1RBK7</accession>
<dbReference type="PROSITE" id="PS50893">
    <property type="entry name" value="ABC_TRANSPORTER_2"/>
    <property type="match status" value="1"/>
</dbReference>
<reference evidence="8" key="1">
    <citation type="journal article" date="2014" name="Front. Microbiol.">
        <title>High frequency of phylogenetically diverse reductive dehalogenase-homologous genes in deep subseafloor sedimentary metagenomes.</title>
        <authorList>
            <person name="Kawai M."/>
            <person name="Futagami T."/>
            <person name="Toyoda A."/>
            <person name="Takaki Y."/>
            <person name="Nishi S."/>
            <person name="Hori S."/>
            <person name="Arai W."/>
            <person name="Tsubouchi T."/>
            <person name="Morono Y."/>
            <person name="Uchiyama I."/>
            <person name="Ito T."/>
            <person name="Fujiyama A."/>
            <person name="Inagaki F."/>
            <person name="Takami H."/>
        </authorList>
    </citation>
    <scope>NUCLEOTIDE SEQUENCE</scope>
    <source>
        <strain evidence="8">Expedition CK06-06</strain>
    </source>
</reference>
<dbReference type="GO" id="GO:0016887">
    <property type="term" value="F:ATP hydrolysis activity"/>
    <property type="evidence" value="ECO:0007669"/>
    <property type="project" value="InterPro"/>
</dbReference>
<keyword evidence="3" id="KW-0547">Nucleotide-binding</keyword>
<dbReference type="PANTHER" id="PTHR43875:SF15">
    <property type="entry name" value="TREHALOSE IMPORT ATP-BINDING PROTEIN SUGC"/>
    <property type="match status" value="1"/>
</dbReference>
<proteinExistence type="predicted"/>
<keyword evidence="1" id="KW-0813">Transport</keyword>
<dbReference type="InterPro" id="IPR003593">
    <property type="entry name" value="AAA+_ATPase"/>
</dbReference>
<dbReference type="SUPFAM" id="SSF52540">
    <property type="entry name" value="P-loop containing nucleoside triphosphate hydrolases"/>
    <property type="match status" value="1"/>
</dbReference>
<dbReference type="PROSITE" id="PS00211">
    <property type="entry name" value="ABC_TRANSPORTER_1"/>
    <property type="match status" value="1"/>
</dbReference>
<dbReference type="SUPFAM" id="SSF50331">
    <property type="entry name" value="MOP-like"/>
    <property type="match status" value="1"/>
</dbReference>
<gene>
    <name evidence="8" type="ORF">S12H4_01943</name>
</gene>
<dbReference type="InterPro" id="IPR003439">
    <property type="entry name" value="ABC_transporter-like_ATP-bd"/>
</dbReference>
<evidence type="ECO:0000259" key="7">
    <source>
        <dbReference type="PROSITE" id="PS50893"/>
    </source>
</evidence>
<organism evidence="8">
    <name type="scientific">marine sediment metagenome</name>
    <dbReference type="NCBI Taxonomy" id="412755"/>
    <lineage>
        <taxon>unclassified sequences</taxon>
        <taxon>metagenomes</taxon>
        <taxon>ecological metagenomes</taxon>
    </lineage>
</organism>
<evidence type="ECO:0000256" key="5">
    <source>
        <dbReference type="ARBA" id="ARBA00022967"/>
    </source>
</evidence>
<dbReference type="Pfam" id="PF00005">
    <property type="entry name" value="ABC_tran"/>
    <property type="match status" value="1"/>
</dbReference>
<feature type="domain" description="ABC transporter" evidence="7">
    <location>
        <begin position="4"/>
        <end position="238"/>
    </location>
</feature>
<evidence type="ECO:0000256" key="6">
    <source>
        <dbReference type="ARBA" id="ARBA00023136"/>
    </source>
</evidence>
<dbReference type="GO" id="GO:0005524">
    <property type="term" value="F:ATP binding"/>
    <property type="evidence" value="ECO:0007669"/>
    <property type="project" value="UniProtKB-KW"/>
</dbReference>
<keyword evidence="2" id="KW-1003">Cell membrane</keyword>
<protein>
    <recommendedName>
        <fullName evidence="7">ABC transporter domain-containing protein</fullName>
    </recommendedName>
</protein>
<name>X1RBK7_9ZZZZ</name>
<dbReference type="InterPro" id="IPR047641">
    <property type="entry name" value="ABC_transpr_MalK/UgpC-like"/>
</dbReference>
<dbReference type="PANTHER" id="PTHR43875">
    <property type="entry name" value="MALTODEXTRIN IMPORT ATP-BINDING PROTEIN MSMX"/>
    <property type="match status" value="1"/>
</dbReference>
<dbReference type="InterPro" id="IPR027417">
    <property type="entry name" value="P-loop_NTPase"/>
</dbReference>
<evidence type="ECO:0000313" key="8">
    <source>
        <dbReference type="EMBL" id="GAI64416.1"/>
    </source>
</evidence>
<evidence type="ECO:0000256" key="3">
    <source>
        <dbReference type="ARBA" id="ARBA00022741"/>
    </source>
</evidence>
<dbReference type="AlphaFoldDB" id="X1RBK7"/>
<dbReference type="EMBL" id="BARW01000432">
    <property type="protein sequence ID" value="GAI64416.1"/>
    <property type="molecule type" value="Genomic_DNA"/>
</dbReference>
<dbReference type="InterPro" id="IPR012340">
    <property type="entry name" value="NA-bd_OB-fold"/>
</dbReference>
<keyword evidence="6" id="KW-0472">Membrane</keyword>
<dbReference type="Gene3D" id="3.40.50.300">
    <property type="entry name" value="P-loop containing nucleotide triphosphate hydrolases"/>
    <property type="match status" value="1"/>
</dbReference>
<dbReference type="SMART" id="SM00382">
    <property type="entry name" value="AAA"/>
    <property type="match status" value="1"/>
</dbReference>
<dbReference type="Gene3D" id="2.40.50.140">
    <property type="entry name" value="Nucleic acid-binding proteins"/>
    <property type="match status" value="1"/>
</dbReference>
<keyword evidence="4" id="KW-0067">ATP-binding</keyword>
<dbReference type="GO" id="GO:0055052">
    <property type="term" value="C:ATP-binding cassette (ABC) transporter complex, substrate-binding subunit-containing"/>
    <property type="evidence" value="ECO:0007669"/>
    <property type="project" value="TreeGrafter"/>
</dbReference>
<dbReference type="InterPro" id="IPR017871">
    <property type="entry name" value="ABC_transporter-like_CS"/>
</dbReference>
<dbReference type="InterPro" id="IPR008995">
    <property type="entry name" value="Mo/tungstate-bd_C_term_dom"/>
</dbReference>
<evidence type="ECO:0000256" key="1">
    <source>
        <dbReference type="ARBA" id="ARBA00022448"/>
    </source>
</evidence>
<dbReference type="GO" id="GO:0022857">
    <property type="term" value="F:transmembrane transporter activity"/>
    <property type="evidence" value="ECO:0007669"/>
    <property type="project" value="UniProtKB-ARBA"/>
</dbReference>
<keyword evidence="5" id="KW-1278">Translocase</keyword>
<evidence type="ECO:0000256" key="4">
    <source>
        <dbReference type="ARBA" id="ARBA00022840"/>
    </source>
</evidence>
<dbReference type="Gene3D" id="2.40.50.100">
    <property type="match status" value="1"/>
</dbReference>
<evidence type="ECO:0000256" key="2">
    <source>
        <dbReference type="ARBA" id="ARBA00022475"/>
    </source>
</evidence>
<sequence length="373" mass="42088">MAEVRLENVTKMYGRKIAVNDVSFSCKEGEFLSIIGPTGAGKTTILKMIAGIEKITSGKIYFNDRLVNELPPQERDVAMAFEGYNLYPHFSVYENIAFPLRSPRIKGRLSPGEERQRVEEIASFLGIAELLNRKPQQLSGGQRQRVSLARALVRKPQAYLLDEPIAHLDTRLKFLTQTILKELASKLGSTIIYVTHDYREALGLSDRMAVLRKGAIEQIGTPEEVYSTPSSDFVGRFLGEPAINLIDGEVVTRDNKVFFKAGDDFTIPIREDSVGSMEKVVSQEGGKRMVRLGIRCNDIKVAKEKISGKSFQLPIYAATHEAESTMITFELKNVFLHMRTGERTDYALSERVWLDFDQDHILFFKKTIELSKT</sequence>